<dbReference type="EMBL" id="KE345307">
    <property type="protein sequence ID" value="EXC00007.1"/>
    <property type="molecule type" value="Genomic_DNA"/>
</dbReference>
<dbReference type="Proteomes" id="UP000030645">
    <property type="component" value="Unassembled WGS sequence"/>
</dbReference>
<sequence>MEMQARQINGKVLFCMAIFFLVTVNLMGRSGAKRLGYGAVRSGGVRPCGPRTPWNCLGKPANRYQRGCGKASGCRDHGGEVEISIGHRNKRGILPIPDHPHYHHHHQHHNHHHHHHHEETNDRKTFKRFPLIKGRGDNGSN</sequence>
<comment type="function">
    <text evidence="7">Cell signaling peptide that may regulate plant stress, growth, and development. Mediates a rapid alkalinization of extracellular space by mediating a transient increase in the cytoplasmic Ca(2+) concentration leading to a calcium-dependent signaling events through a cell surface receptor and a concomitant activation of some intracellular mitogen-activated protein kinases.</text>
</comment>
<evidence type="ECO:0000256" key="3">
    <source>
        <dbReference type="ARBA" id="ARBA00022525"/>
    </source>
</evidence>
<comment type="similarity">
    <text evidence="2">Belongs to the plant rapid alkalinization factor (RALF) family.</text>
</comment>
<dbReference type="PANTHER" id="PTHR34270">
    <property type="entry name" value="PROTEIN RALF-LIKE 15-RELATED"/>
    <property type="match status" value="1"/>
</dbReference>
<proteinExistence type="inferred from homology"/>
<accession>W9RZ33</accession>
<evidence type="ECO:0000256" key="4">
    <source>
        <dbReference type="ARBA" id="ARBA00022702"/>
    </source>
</evidence>
<protein>
    <submittedName>
        <fullName evidence="9">Uncharacterized protein</fullName>
    </submittedName>
</protein>
<dbReference type="AlphaFoldDB" id="W9RZ33"/>
<dbReference type="InterPro" id="IPR008801">
    <property type="entry name" value="RALF"/>
</dbReference>
<evidence type="ECO:0000313" key="9">
    <source>
        <dbReference type="EMBL" id="EXC00007.1"/>
    </source>
</evidence>
<keyword evidence="4" id="KW-0372">Hormone</keyword>
<evidence type="ECO:0000256" key="8">
    <source>
        <dbReference type="SAM" id="MobiDB-lite"/>
    </source>
</evidence>
<evidence type="ECO:0000256" key="1">
    <source>
        <dbReference type="ARBA" id="ARBA00004613"/>
    </source>
</evidence>
<organism evidence="9 10">
    <name type="scientific">Morus notabilis</name>
    <dbReference type="NCBI Taxonomy" id="981085"/>
    <lineage>
        <taxon>Eukaryota</taxon>
        <taxon>Viridiplantae</taxon>
        <taxon>Streptophyta</taxon>
        <taxon>Embryophyta</taxon>
        <taxon>Tracheophyta</taxon>
        <taxon>Spermatophyta</taxon>
        <taxon>Magnoliopsida</taxon>
        <taxon>eudicotyledons</taxon>
        <taxon>Gunneridae</taxon>
        <taxon>Pentapetalae</taxon>
        <taxon>rosids</taxon>
        <taxon>fabids</taxon>
        <taxon>Rosales</taxon>
        <taxon>Moraceae</taxon>
        <taxon>Moreae</taxon>
        <taxon>Morus</taxon>
    </lineage>
</organism>
<keyword evidence="5" id="KW-0732">Signal</keyword>
<evidence type="ECO:0000256" key="7">
    <source>
        <dbReference type="ARBA" id="ARBA00037228"/>
    </source>
</evidence>
<keyword evidence="10" id="KW-1185">Reference proteome</keyword>
<gene>
    <name evidence="9" type="ORF">L484_005820</name>
</gene>
<keyword evidence="3" id="KW-0964">Secreted</keyword>
<keyword evidence="6" id="KW-1015">Disulfide bond</keyword>
<dbReference type="GO" id="GO:0005179">
    <property type="term" value="F:hormone activity"/>
    <property type="evidence" value="ECO:0007669"/>
    <property type="project" value="UniProtKB-KW"/>
</dbReference>
<name>W9RZ33_9ROSA</name>
<feature type="compositionally biased region" description="Basic residues" evidence="8">
    <location>
        <begin position="101"/>
        <end position="116"/>
    </location>
</feature>
<evidence type="ECO:0000256" key="5">
    <source>
        <dbReference type="ARBA" id="ARBA00022729"/>
    </source>
</evidence>
<dbReference type="GO" id="GO:0005576">
    <property type="term" value="C:extracellular region"/>
    <property type="evidence" value="ECO:0007669"/>
    <property type="project" value="UniProtKB-SubCell"/>
</dbReference>
<evidence type="ECO:0000256" key="6">
    <source>
        <dbReference type="ARBA" id="ARBA00023157"/>
    </source>
</evidence>
<dbReference type="PANTHER" id="PTHR34270:SF3">
    <property type="entry name" value="PROTEIN RALF-LIKE 16-RELATED"/>
    <property type="match status" value="1"/>
</dbReference>
<reference evidence="10" key="1">
    <citation type="submission" date="2013-01" db="EMBL/GenBank/DDBJ databases">
        <title>Draft Genome Sequence of a Mulberry Tree, Morus notabilis C.K. Schneid.</title>
        <authorList>
            <person name="He N."/>
            <person name="Zhao S."/>
        </authorList>
    </citation>
    <scope>NUCLEOTIDE SEQUENCE</scope>
</reference>
<dbReference type="GO" id="GO:0040008">
    <property type="term" value="P:regulation of growth"/>
    <property type="evidence" value="ECO:0007669"/>
    <property type="project" value="UniProtKB-ARBA"/>
</dbReference>
<evidence type="ECO:0000313" key="10">
    <source>
        <dbReference type="Proteomes" id="UP000030645"/>
    </source>
</evidence>
<comment type="subcellular location">
    <subcellularLocation>
        <location evidence="1">Secreted</location>
    </subcellularLocation>
</comment>
<dbReference type="Pfam" id="PF05498">
    <property type="entry name" value="RALF"/>
    <property type="match status" value="1"/>
</dbReference>
<evidence type="ECO:0000256" key="2">
    <source>
        <dbReference type="ARBA" id="ARBA00009178"/>
    </source>
</evidence>
<feature type="region of interest" description="Disordered" evidence="8">
    <location>
        <begin position="101"/>
        <end position="141"/>
    </location>
</feature>